<sequence length="90" mass="9613">MKHILLSAGLLLAVCGSAYAGNSSRQINAKLTILPSCGIEPQHGQYQMKCNVASVLQPKITESPILTEQITPSSATTESDMGARLITVEW</sequence>
<keyword evidence="1" id="KW-0732">Signal</keyword>
<dbReference type="RefSeq" id="WP_048637810.1">
    <property type="nucleotide sequence ID" value="NZ_CGIG01000001.1"/>
</dbReference>
<evidence type="ECO:0008006" key="4">
    <source>
        <dbReference type="Google" id="ProtNLM"/>
    </source>
</evidence>
<evidence type="ECO:0000313" key="2">
    <source>
        <dbReference type="EMBL" id="CPR17735.1"/>
    </source>
</evidence>
<name>A0A0G4JWP2_9GAMM</name>
<organism evidence="2 3">
    <name type="scientific">Brenneria goodwinii</name>
    <dbReference type="NCBI Taxonomy" id="1109412"/>
    <lineage>
        <taxon>Bacteria</taxon>
        <taxon>Pseudomonadati</taxon>
        <taxon>Pseudomonadota</taxon>
        <taxon>Gammaproteobacteria</taxon>
        <taxon>Enterobacterales</taxon>
        <taxon>Pectobacteriaceae</taxon>
        <taxon>Brenneria</taxon>
    </lineage>
</organism>
<evidence type="ECO:0000313" key="3">
    <source>
        <dbReference type="Proteomes" id="UP000044377"/>
    </source>
</evidence>
<keyword evidence="3" id="KW-1185">Reference proteome</keyword>
<feature type="chain" id="PRO_5005194161" description="Lipoprotein" evidence="1">
    <location>
        <begin position="21"/>
        <end position="90"/>
    </location>
</feature>
<protein>
    <recommendedName>
        <fullName evidence="4">Lipoprotein</fullName>
    </recommendedName>
</protein>
<proteinExistence type="predicted"/>
<dbReference type="EMBL" id="CGIG01000001">
    <property type="protein sequence ID" value="CPR17735.1"/>
    <property type="molecule type" value="Genomic_DNA"/>
</dbReference>
<dbReference type="Proteomes" id="UP000044377">
    <property type="component" value="Unassembled WGS sequence"/>
</dbReference>
<evidence type="ECO:0000256" key="1">
    <source>
        <dbReference type="SAM" id="SignalP"/>
    </source>
</evidence>
<gene>
    <name evidence="2" type="ORF">BN1221_02817c</name>
</gene>
<feature type="signal peptide" evidence="1">
    <location>
        <begin position="1"/>
        <end position="20"/>
    </location>
</feature>
<accession>A0A0G4JWP2</accession>
<dbReference type="AlphaFoldDB" id="A0A0G4JWP2"/>
<dbReference type="OrthoDB" id="6422476at2"/>
<reference evidence="3" key="1">
    <citation type="submission" date="2015-01" db="EMBL/GenBank/DDBJ databases">
        <authorList>
            <person name="Paterson Steve"/>
        </authorList>
    </citation>
    <scope>NUCLEOTIDE SEQUENCE [LARGE SCALE GENOMIC DNA]</scope>
    <source>
        <strain evidence="3">OBR1</strain>
    </source>
</reference>